<name>A0A2N5SPM3_9BASI</name>
<dbReference type="InterPro" id="IPR054722">
    <property type="entry name" value="PolX-like_BBD"/>
</dbReference>
<dbReference type="AlphaFoldDB" id="A0A2N5SPM3"/>
<feature type="domain" description="Retrovirus-related Pol polyprotein from transposon TNT 1-94-like beta-barrel" evidence="1">
    <location>
        <begin position="160"/>
        <end position="234"/>
    </location>
</feature>
<organism evidence="2 3">
    <name type="scientific">Puccinia coronata f. sp. avenae</name>
    <dbReference type="NCBI Taxonomy" id="200324"/>
    <lineage>
        <taxon>Eukaryota</taxon>
        <taxon>Fungi</taxon>
        <taxon>Dikarya</taxon>
        <taxon>Basidiomycota</taxon>
        <taxon>Pucciniomycotina</taxon>
        <taxon>Pucciniomycetes</taxon>
        <taxon>Pucciniales</taxon>
        <taxon>Pucciniaceae</taxon>
        <taxon>Puccinia</taxon>
    </lineage>
</organism>
<sequence length="428" mass="46556">MRRSLLDIESVGIDIPPTIISYVILGKLMRAKGLNQLVDKIAMTEESVETPYLVLDALQTFKTHHLNKELNDSPAASALVTTAPSSSLAFPRKVLYYCANRQHDPLAKSHSEDQCFKKSPHLKEEFFKRKNKGPSNASASFAHATVLMASTTSANQDLFVLDLAASHNMLCNRSLFTNFSKANITIRTGDPVTPLVAKGHGTESIMRGGKLIRLENALYVSRISQRLISLVQLLADSLTITKSGETFKVTTATSVLFEGNIKDNILLGHPSNEILRGLCLPCPTSDNCNGDALGEFKKLLALVKNELNSTVKEIVSDRGGKHNGFAEQADHTIIEKASIFVDYENDGTTFRIIRLKDMKLVVARHARFTTSESASGLPPGASPPTTPPVSVEELFEAPPSTPLLAVTAHKAPNEIIGDISEANIIPHP</sequence>
<evidence type="ECO:0000313" key="2">
    <source>
        <dbReference type="EMBL" id="PLW15150.1"/>
    </source>
</evidence>
<dbReference type="Pfam" id="PF22936">
    <property type="entry name" value="Pol_BBD"/>
    <property type="match status" value="1"/>
</dbReference>
<reference evidence="2 3" key="1">
    <citation type="submission" date="2017-11" db="EMBL/GenBank/DDBJ databases">
        <title>De novo assembly and phasing of dikaryotic genomes from two isolates of Puccinia coronata f. sp. avenae, the causal agent of oat crown rust.</title>
        <authorList>
            <person name="Miller M.E."/>
            <person name="Zhang Y."/>
            <person name="Omidvar V."/>
            <person name="Sperschneider J."/>
            <person name="Schwessinger B."/>
            <person name="Raley C."/>
            <person name="Palmer J.M."/>
            <person name="Garnica D."/>
            <person name="Upadhyaya N."/>
            <person name="Rathjen J."/>
            <person name="Taylor J.M."/>
            <person name="Park R.F."/>
            <person name="Dodds P.N."/>
            <person name="Hirsch C.D."/>
            <person name="Kianian S.F."/>
            <person name="Figueroa M."/>
        </authorList>
    </citation>
    <scope>NUCLEOTIDE SEQUENCE [LARGE SCALE GENOMIC DNA]</scope>
    <source>
        <strain evidence="2">12NC29</strain>
    </source>
</reference>
<evidence type="ECO:0000313" key="3">
    <source>
        <dbReference type="Proteomes" id="UP000235388"/>
    </source>
</evidence>
<dbReference type="OrthoDB" id="8039827at2759"/>
<dbReference type="EMBL" id="PGCJ01000903">
    <property type="protein sequence ID" value="PLW15150.1"/>
    <property type="molecule type" value="Genomic_DNA"/>
</dbReference>
<keyword evidence="3" id="KW-1185">Reference proteome</keyword>
<proteinExistence type="predicted"/>
<comment type="caution">
    <text evidence="2">The sequence shown here is derived from an EMBL/GenBank/DDBJ whole genome shotgun (WGS) entry which is preliminary data.</text>
</comment>
<gene>
    <name evidence="2" type="ORF">PCANC_15928</name>
</gene>
<dbReference type="Proteomes" id="UP000235388">
    <property type="component" value="Unassembled WGS sequence"/>
</dbReference>
<accession>A0A2N5SPM3</accession>
<dbReference type="STRING" id="200324.A0A2N5SPM3"/>
<evidence type="ECO:0000259" key="1">
    <source>
        <dbReference type="Pfam" id="PF22936"/>
    </source>
</evidence>
<protein>
    <recommendedName>
        <fullName evidence="1">Retrovirus-related Pol polyprotein from transposon TNT 1-94-like beta-barrel domain-containing protein</fullName>
    </recommendedName>
</protein>